<dbReference type="EMBL" id="QORE01000331">
    <property type="protein sequence ID" value="RCI74620.1"/>
    <property type="molecule type" value="Genomic_DNA"/>
</dbReference>
<evidence type="ECO:0000256" key="1">
    <source>
        <dbReference type="ARBA" id="ARBA00005254"/>
    </source>
</evidence>
<dbReference type="InterPro" id="IPR001753">
    <property type="entry name" value="Enoyl-CoA_hydra/iso"/>
</dbReference>
<reference evidence="2 3" key="1">
    <citation type="submission" date="2018-07" db="EMBL/GenBank/DDBJ databases">
        <title>Mechanisms of high-level aminoglycoside resistance among Gram-negative pathogens in Brazil.</title>
        <authorList>
            <person name="Ballaben A.S."/>
            <person name="Darini A.L.C."/>
            <person name="Doi Y."/>
        </authorList>
    </citation>
    <scope>NUCLEOTIDE SEQUENCE [LARGE SCALE GENOMIC DNA]</scope>
    <source>
        <strain evidence="2 3">B2-305</strain>
    </source>
</reference>
<sequence>MSVIVERNGPVTTLVIARPERRNAVDRPTAQALADALREFEADDTARVAVLTGSGGNFCAGADLAA</sequence>
<dbReference type="PANTHER" id="PTHR43802">
    <property type="entry name" value="ENOYL-COA HYDRATASE"/>
    <property type="match status" value="1"/>
</dbReference>
<dbReference type="InterPro" id="IPR029045">
    <property type="entry name" value="ClpP/crotonase-like_dom_sf"/>
</dbReference>
<name>A0A367MB35_PSEAI</name>
<dbReference type="EC" id="4.2.1.17" evidence="2"/>
<dbReference type="GO" id="GO:0004300">
    <property type="term" value="F:enoyl-CoA hydratase activity"/>
    <property type="evidence" value="ECO:0007669"/>
    <property type="project" value="UniProtKB-EC"/>
</dbReference>
<accession>A0A367MB35</accession>
<dbReference type="Gene3D" id="3.30.300.220">
    <property type="match status" value="1"/>
</dbReference>
<comment type="caution">
    <text evidence="2">The sequence shown here is derived from an EMBL/GenBank/DDBJ whole genome shotgun (WGS) entry which is preliminary data.</text>
</comment>
<dbReference type="Pfam" id="PF00378">
    <property type="entry name" value="ECH_1"/>
    <property type="match status" value="1"/>
</dbReference>
<evidence type="ECO:0000313" key="2">
    <source>
        <dbReference type="EMBL" id="RCI74620.1"/>
    </source>
</evidence>
<proteinExistence type="inferred from homology"/>
<evidence type="ECO:0000313" key="3">
    <source>
        <dbReference type="Proteomes" id="UP000253594"/>
    </source>
</evidence>
<dbReference type="CDD" id="cd06558">
    <property type="entry name" value="crotonase-like"/>
    <property type="match status" value="1"/>
</dbReference>
<dbReference type="SUPFAM" id="SSF52096">
    <property type="entry name" value="ClpP/crotonase"/>
    <property type="match status" value="1"/>
</dbReference>
<organism evidence="2 3">
    <name type="scientific">Pseudomonas aeruginosa</name>
    <dbReference type="NCBI Taxonomy" id="287"/>
    <lineage>
        <taxon>Bacteria</taxon>
        <taxon>Pseudomonadati</taxon>
        <taxon>Pseudomonadota</taxon>
        <taxon>Gammaproteobacteria</taxon>
        <taxon>Pseudomonadales</taxon>
        <taxon>Pseudomonadaceae</taxon>
        <taxon>Pseudomonas</taxon>
    </lineage>
</organism>
<dbReference type="Proteomes" id="UP000253594">
    <property type="component" value="Unassembled WGS sequence"/>
</dbReference>
<keyword evidence="2" id="KW-0456">Lyase</keyword>
<feature type="non-terminal residue" evidence="2">
    <location>
        <position position="66"/>
    </location>
</feature>
<dbReference type="PANTHER" id="PTHR43802:SF1">
    <property type="entry name" value="IP11341P-RELATED"/>
    <property type="match status" value="1"/>
</dbReference>
<comment type="similarity">
    <text evidence="1">Belongs to the enoyl-CoA hydratase/isomerase family.</text>
</comment>
<gene>
    <name evidence="2" type="ORF">DT376_12040</name>
</gene>
<dbReference type="AlphaFoldDB" id="A0A367MB35"/>
<protein>
    <submittedName>
        <fullName evidence="2">Enoyl-CoA hydratase</fullName>
        <ecNumber evidence="2">4.2.1.17</ecNumber>
    </submittedName>
</protein>